<keyword evidence="2" id="KW-0732">Signal</keyword>
<feature type="compositionally biased region" description="Low complexity" evidence="1">
    <location>
        <begin position="140"/>
        <end position="151"/>
    </location>
</feature>
<dbReference type="AlphaFoldDB" id="A0A8J7PIG1"/>
<feature type="signal peptide" evidence="2">
    <location>
        <begin position="1"/>
        <end position="21"/>
    </location>
</feature>
<feature type="region of interest" description="Disordered" evidence="1">
    <location>
        <begin position="180"/>
        <end position="219"/>
    </location>
</feature>
<feature type="compositionally biased region" description="Low complexity" evidence="1">
    <location>
        <begin position="123"/>
        <end position="132"/>
    </location>
</feature>
<dbReference type="InterPro" id="IPR011990">
    <property type="entry name" value="TPR-like_helical_dom_sf"/>
</dbReference>
<reference evidence="3" key="1">
    <citation type="submission" date="2021-02" db="EMBL/GenBank/DDBJ databases">
        <title>Genome-Resolved Metagenomics of a Microbial Community Performing Photosynthetic Biological Nutrient Removal.</title>
        <authorList>
            <person name="Mcdaniel E.A."/>
        </authorList>
    </citation>
    <scope>NUCLEOTIDE SEQUENCE</scope>
    <source>
        <strain evidence="3">UWPOB_OBS1</strain>
    </source>
</reference>
<dbReference type="SUPFAM" id="SSF48452">
    <property type="entry name" value="TPR-like"/>
    <property type="match status" value="1"/>
</dbReference>
<evidence type="ECO:0000313" key="3">
    <source>
        <dbReference type="EMBL" id="MBN8662588.1"/>
    </source>
</evidence>
<feature type="chain" id="PRO_5035190553" evidence="2">
    <location>
        <begin position="22"/>
        <end position="247"/>
    </location>
</feature>
<dbReference type="Proteomes" id="UP000664277">
    <property type="component" value="Unassembled WGS sequence"/>
</dbReference>
<feature type="compositionally biased region" description="Basic and acidic residues" evidence="1">
    <location>
        <begin position="159"/>
        <end position="168"/>
    </location>
</feature>
<dbReference type="EMBL" id="JAFLCK010000044">
    <property type="protein sequence ID" value="MBN8662588.1"/>
    <property type="molecule type" value="Genomic_DNA"/>
</dbReference>
<evidence type="ECO:0000256" key="2">
    <source>
        <dbReference type="SAM" id="SignalP"/>
    </source>
</evidence>
<comment type="caution">
    <text evidence="3">The sequence shown here is derived from an EMBL/GenBank/DDBJ whole genome shotgun (WGS) entry which is preliminary data.</text>
</comment>
<feature type="compositionally biased region" description="Basic and acidic residues" evidence="1">
    <location>
        <begin position="180"/>
        <end position="199"/>
    </location>
</feature>
<dbReference type="Gene3D" id="1.25.40.10">
    <property type="entry name" value="Tetratricopeptide repeat domain"/>
    <property type="match status" value="1"/>
</dbReference>
<gene>
    <name evidence="3" type="ORF">J0M35_19625</name>
</gene>
<accession>A0A8J7PIG1</accession>
<protein>
    <submittedName>
        <fullName evidence="3">Tetratricopeptide repeat protein</fullName>
    </submittedName>
</protein>
<dbReference type="Pfam" id="PF14559">
    <property type="entry name" value="TPR_19"/>
    <property type="match status" value="1"/>
</dbReference>
<sequence>MKNPIKIEPLKLLLALGITSAASMQSAVLASDYDQGLKLYQAKNYAAALPLLEKAANAKTNAWQAQYLLGNTCLALGKMDEAKAAYQRCLATCNDKSIQDHAKGGIATVDAYKQAQAQAQSLRRTTSTTGTSGTSGTGTSGTRSSSSASAAESEEDEPTEKKVDKNAQIRNELLAKARQEANKIRREAEEQIKHEKENSNEVFKYSDGSRGLDISDEREAQIRKEAEERAKRVMYEAEQRAKGYRSN</sequence>
<organism evidence="3 4">
    <name type="scientific">Candidatus Obscuribacter phosphatis</name>
    <dbReference type="NCBI Taxonomy" id="1906157"/>
    <lineage>
        <taxon>Bacteria</taxon>
        <taxon>Bacillati</taxon>
        <taxon>Candidatus Melainabacteria</taxon>
        <taxon>Candidatus Obscuribacterales</taxon>
        <taxon>Candidatus Obscuribacteraceae</taxon>
        <taxon>Candidatus Obscuribacter</taxon>
    </lineage>
</organism>
<evidence type="ECO:0000313" key="4">
    <source>
        <dbReference type="Proteomes" id="UP000664277"/>
    </source>
</evidence>
<feature type="region of interest" description="Disordered" evidence="1">
    <location>
        <begin position="119"/>
        <end position="168"/>
    </location>
</feature>
<evidence type="ECO:0000256" key="1">
    <source>
        <dbReference type="SAM" id="MobiDB-lite"/>
    </source>
</evidence>
<proteinExistence type="predicted"/>
<name>A0A8J7PIG1_9BACT</name>